<name>G3GXR5_CRIGR</name>
<dbReference type="InParanoid" id="G3GXR5"/>
<sequence length="77" mass="8565">MVFNSIVQEQCWLVPCLDLVLRSHRPGCPLDPRKVHGVNLASESYLLVALGRVPPGSCVECHIFGRSVSPFSKPHQR</sequence>
<dbReference type="AlphaFoldDB" id="G3GXR5"/>
<proteinExistence type="predicted"/>
<evidence type="ECO:0000313" key="2">
    <source>
        <dbReference type="Proteomes" id="UP000001075"/>
    </source>
</evidence>
<dbReference type="EMBL" id="JH000061">
    <property type="protein sequence ID" value="EGV95854.1"/>
    <property type="molecule type" value="Genomic_DNA"/>
</dbReference>
<accession>G3GXR5</accession>
<reference evidence="2" key="1">
    <citation type="journal article" date="2011" name="Nat. Biotechnol.">
        <title>The genomic sequence of the Chinese hamster ovary (CHO)-K1 cell line.</title>
        <authorList>
            <person name="Xu X."/>
            <person name="Nagarajan H."/>
            <person name="Lewis N.E."/>
            <person name="Pan S."/>
            <person name="Cai Z."/>
            <person name="Liu X."/>
            <person name="Chen W."/>
            <person name="Xie M."/>
            <person name="Wang W."/>
            <person name="Hammond S."/>
            <person name="Andersen M.R."/>
            <person name="Neff N."/>
            <person name="Passarelli B."/>
            <person name="Koh W."/>
            <person name="Fan H.C."/>
            <person name="Wang J."/>
            <person name="Gui Y."/>
            <person name="Lee K.H."/>
            <person name="Betenbaugh M.J."/>
            <person name="Quake S.R."/>
            <person name="Famili I."/>
            <person name="Palsson B.O."/>
            <person name="Wang J."/>
        </authorList>
    </citation>
    <scope>NUCLEOTIDE SEQUENCE [LARGE SCALE GENOMIC DNA]</scope>
    <source>
        <strain evidence="2">CHO K1 cell line</strain>
    </source>
</reference>
<dbReference type="Proteomes" id="UP000001075">
    <property type="component" value="Unassembled WGS sequence"/>
</dbReference>
<evidence type="ECO:0000313" key="1">
    <source>
        <dbReference type="EMBL" id="EGV95854.1"/>
    </source>
</evidence>
<protein>
    <submittedName>
        <fullName evidence="1">Uncharacterized protein</fullName>
    </submittedName>
</protein>
<gene>
    <name evidence="1" type="ORF">I79_002557</name>
</gene>
<organism evidence="1 2">
    <name type="scientific">Cricetulus griseus</name>
    <name type="common">Chinese hamster</name>
    <name type="synonym">Cricetulus barabensis griseus</name>
    <dbReference type="NCBI Taxonomy" id="10029"/>
    <lineage>
        <taxon>Eukaryota</taxon>
        <taxon>Metazoa</taxon>
        <taxon>Chordata</taxon>
        <taxon>Craniata</taxon>
        <taxon>Vertebrata</taxon>
        <taxon>Euteleostomi</taxon>
        <taxon>Mammalia</taxon>
        <taxon>Eutheria</taxon>
        <taxon>Euarchontoglires</taxon>
        <taxon>Glires</taxon>
        <taxon>Rodentia</taxon>
        <taxon>Myomorpha</taxon>
        <taxon>Muroidea</taxon>
        <taxon>Cricetidae</taxon>
        <taxon>Cricetinae</taxon>
        <taxon>Cricetulus</taxon>
    </lineage>
</organism>